<evidence type="ECO:0000313" key="4">
    <source>
        <dbReference type="Proteomes" id="UP000307201"/>
    </source>
</evidence>
<reference evidence="3 4" key="1">
    <citation type="submission" date="2019-05" db="EMBL/GenBank/DDBJ databases">
        <title>The metagenome of a microbial culture collection derived from dairy environment covers the genomic content of the human microbiome.</title>
        <authorList>
            <person name="Roder T."/>
            <person name="Wuthrich D."/>
            <person name="Sattari Z."/>
            <person name="Von Ah U."/>
            <person name="Bar C."/>
            <person name="Ronchi F."/>
            <person name="Macpherson A.J."/>
            <person name="Ganal-Vonarburg S.C."/>
            <person name="Bruggmann R."/>
            <person name="Vergeres G."/>
        </authorList>
    </citation>
    <scope>NUCLEOTIDE SEQUENCE [LARGE SCALE GENOMIC DNA]</scope>
    <source>
        <strain evidence="3 4">FAM 24235</strain>
    </source>
</reference>
<feature type="transmembrane region" description="Helical" evidence="2">
    <location>
        <begin position="346"/>
        <end position="364"/>
    </location>
</feature>
<dbReference type="RefSeq" id="WP_138471024.1">
    <property type="nucleotide sequence ID" value="NZ_VBTE01000005.1"/>
</dbReference>
<organism evidence="3 4">
    <name type="scientific">Marinilactibacillus psychrotolerans</name>
    <dbReference type="NCBI Taxonomy" id="191770"/>
    <lineage>
        <taxon>Bacteria</taxon>
        <taxon>Bacillati</taxon>
        <taxon>Bacillota</taxon>
        <taxon>Bacilli</taxon>
        <taxon>Lactobacillales</taxon>
        <taxon>Carnobacteriaceae</taxon>
        <taxon>Marinilactibacillus</taxon>
    </lineage>
</organism>
<dbReference type="OrthoDB" id="2137849at2"/>
<feature type="transmembrane region" description="Helical" evidence="2">
    <location>
        <begin position="319"/>
        <end position="340"/>
    </location>
</feature>
<comment type="caution">
    <text evidence="3">The sequence shown here is derived from an EMBL/GenBank/DDBJ whole genome shotgun (WGS) entry which is preliminary data.</text>
</comment>
<gene>
    <name evidence="3" type="ORF">FEZ48_02845</name>
</gene>
<dbReference type="Gene3D" id="1.20.120.20">
    <property type="entry name" value="Apolipoprotein"/>
    <property type="match status" value="1"/>
</dbReference>
<accession>A0A5R9C6S1</accession>
<proteinExistence type="predicted"/>
<name>A0A5R9C6S1_9LACT</name>
<keyword evidence="2" id="KW-0812">Transmembrane</keyword>
<evidence type="ECO:0008006" key="5">
    <source>
        <dbReference type="Google" id="ProtNLM"/>
    </source>
</evidence>
<feature type="transmembrane region" description="Helical" evidence="2">
    <location>
        <begin position="246"/>
        <end position="266"/>
    </location>
</feature>
<keyword evidence="2" id="KW-1133">Transmembrane helix</keyword>
<evidence type="ECO:0000313" key="3">
    <source>
        <dbReference type="EMBL" id="TLQ08839.1"/>
    </source>
</evidence>
<dbReference type="AlphaFoldDB" id="A0A5R9C6S1"/>
<dbReference type="Proteomes" id="UP000307201">
    <property type="component" value="Unassembled WGS sequence"/>
</dbReference>
<sequence length="648" mass="70020">MMGEVFKLFGTIGLNNDEANKGIDETTGRAKKSSNKIAGFFKKAAVAIGTVFAVDKIISFGKMTVEAAASAKAIQAQFDQVFGDVSGIAQKTIEGLGKEFGMLPNRLKQPFTNATSMFKGLGMSTEDAMAQAEKAVTAAADAAAFYDVSYEQANGALNSFIKGNYEGGESIGIFANDTQMAQYAIKQGIVGSTAEWQKLDEATKQATRLEYAQNMQEQAGAMGQAARESEGYENVMGNLKQAWMDFQAIIGAPVLAALIPVLQNITSSLQDMGQKAQLAMTWMSEHQTIITLIGVALGTLTALIITYNIQQALATAGTTLWGTVATIATAATTALGTAFAFLTSPIGLIIIAIGALVAAGVALYQNWDKVSAWSSNAWEKIKLIISNSINFLVQKFNQLISFVANNWQSLLLLLVNPIAGAFSLLYNNFSGFRNKVNSFVNNIKQYFSNMGSNVSNTINRLRNSISSTFNRIKSAIQNPVKNAVNYVKRMINKMKGFFNFNWKLPKLKMPHFSVSGSANPIDWIKQGVPKLKVDWFAKGGIMEKATAFGMNGDTLNVGGEAGREAVLPLNAKNLAGIGAGIAEASGFDLHGIKEMLYSILDELRSFGDRPVIVNVELDGRVIARVTRDPMDRELGKKDRDKKQAKGRK</sequence>
<evidence type="ECO:0000256" key="1">
    <source>
        <dbReference type="SAM" id="MobiDB-lite"/>
    </source>
</evidence>
<dbReference type="EMBL" id="VBTE01000005">
    <property type="protein sequence ID" value="TLQ08839.1"/>
    <property type="molecule type" value="Genomic_DNA"/>
</dbReference>
<protein>
    <recommendedName>
        <fullName evidence="5">Phage tail tape measure protein</fullName>
    </recommendedName>
</protein>
<evidence type="ECO:0000256" key="2">
    <source>
        <dbReference type="SAM" id="Phobius"/>
    </source>
</evidence>
<feature type="transmembrane region" description="Helical" evidence="2">
    <location>
        <begin position="286"/>
        <end position="307"/>
    </location>
</feature>
<keyword evidence="2" id="KW-0472">Membrane</keyword>
<feature type="region of interest" description="Disordered" evidence="1">
    <location>
        <begin position="629"/>
        <end position="648"/>
    </location>
</feature>
<feature type="transmembrane region" description="Helical" evidence="2">
    <location>
        <begin position="410"/>
        <end position="429"/>
    </location>
</feature>